<dbReference type="InterPro" id="IPR015943">
    <property type="entry name" value="WD40/YVTN_repeat-like_dom_sf"/>
</dbReference>
<feature type="region of interest" description="Disordered" evidence="1">
    <location>
        <begin position="1"/>
        <end position="25"/>
    </location>
</feature>
<evidence type="ECO:0008006" key="6">
    <source>
        <dbReference type="Google" id="ProtNLM"/>
    </source>
</evidence>
<dbReference type="EMBL" id="JEME01002578">
    <property type="protein sequence ID" value="KYG03822.1"/>
    <property type="molecule type" value="Genomic_DNA"/>
</dbReference>
<evidence type="ECO:0000313" key="5">
    <source>
        <dbReference type="Proteomes" id="UP000075604"/>
    </source>
</evidence>
<dbReference type="SUPFAM" id="SSF101898">
    <property type="entry name" value="NHL repeat"/>
    <property type="match status" value="1"/>
</dbReference>
<sequence length="354" mass="38580">MASCAALEPETTEADNAVRSHADEGACPEPSIQDTLFIGDNGDFSVKAFSVDPWMSLTYTGSPFVEPAAGGLHGVMGLIFGRNRNLLAVNQNVELPINGEVLEFDGADGRLIRSIVASSDPDSPFAPRGMVLRDNVLYVADFGGYPNVTQEGQVALYHGRTGELLGKLDADGLTTPFFPRGVVFGPDGKLYVSNVPKQTSGQVLRFDPRTRKLIDVFIDSGKCKCDFNRPEGLVFGPGTHPRLYVTSFPRDEDDTDKILVFDQRGEFVDSIELYRAGEPRASAQALLFGPGGRLYLPLTQFSAPEHQGEVRRYDVGTKMFEVVVPSFADGGPLQAGWYLTFRRTNPATLVYEGD</sequence>
<reference evidence="4 5" key="1">
    <citation type="submission" date="2014-02" db="EMBL/GenBank/DDBJ databases">
        <title>The small core and large imbalanced accessory genome model reveals a collaborative survival strategy of Sorangium cellulosum strains in nature.</title>
        <authorList>
            <person name="Han K."/>
            <person name="Peng R."/>
            <person name="Blom J."/>
            <person name="Li Y.-Z."/>
        </authorList>
    </citation>
    <scope>NUCLEOTIDE SEQUENCE [LARGE SCALE GENOMIC DNA]</scope>
    <source>
        <strain evidence="3 4">So0007-03</strain>
        <strain evidence="2 5">So0157-18</strain>
    </source>
</reference>
<evidence type="ECO:0000313" key="4">
    <source>
        <dbReference type="Proteomes" id="UP000075502"/>
    </source>
</evidence>
<name>A0A150TGN5_SORCE</name>
<dbReference type="Proteomes" id="UP000075502">
    <property type="component" value="Unassembled WGS sequence"/>
</dbReference>
<dbReference type="EMBL" id="JELX01000469">
    <property type="protein sequence ID" value="KYF65022.1"/>
    <property type="molecule type" value="Genomic_DNA"/>
</dbReference>
<comment type="caution">
    <text evidence="3">The sequence shown here is derived from an EMBL/GenBank/DDBJ whole genome shotgun (WGS) entry which is preliminary data.</text>
</comment>
<organism evidence="3 4">
    <name type="scientific">Sorangium cellulosum</name>
    <name type="common">Polyangium cellulosum</name>
    <dbReference type="NCBI Taxonomy" id="56"/>
    <lineage>
        <taxon>Bacteria</taxon>
        <taxon>Pseudomonadati</taxon>
        <taxon>Myxococcota</taxon>
        <taxon>Polyangia</taxon>
        <taxon>Polyangiales</taxon>
        <taxon>Polyangiaceae</taxon>
        <taxon>Sorangium</taxon>
    </lineage>
</organism>
<proteinExistence type="predicted"/>
<dbReference type="AlphaFoldDB" id="A0A150TGN5"/>
<evidence type="ECO:0000313" key="2">
    <source>
        <dbReference type="EMBL" id="KYF65022.1"/>
    </source>
</evidence>
<gene>
    <name evidence="2" type="ORF">BE04_42065</name>
    <name evidence="3" type="ORF">BE21_04335</name>
</gene>
<dbReference type="Gene3D" id="2.130.10.10">
    <property type="entry name" value="YVTN repeat-like/Quinoprotein amine dehydrogenase"/>
    <property type="match status" value="1"/>
</dbReference>
<evidence type="ECO:0000313" key="3">
    <source>
        <dbReference type="EMBL" id="KYG03822.1"/>
    </source>
</evidence>
<evidence type="ECO:0000256" key="1">
    <source>
        <dbReference type="SAM" id="MobiDB-lite"/>
    </source>
</evidence>
<dbReference type="Proteomes" id="UP000075604">
    <property type="component" value="Unassembled WGS sequence"/>
</dbReference>
<accession>A0A150TGN5</accession>
<protein>
    <recommendedName>
        <fullName evidence="6">SMP-30/Gluconolactonase/LRE-like region domain-containing protein</fullName>
    </recommendedName>
</protein>